<keyword evidence="1" id="KW-1133">Transmembrane helix</keyword>
<evidence type="ECO:0000313" key="3">
    <source>
        <dbReference type="Proteomes" id="UP000276133"/>
    </source>
</evidence>
<evidence type="ECO:0000313" key="2">
    <source>
        <dbReference type="EMBL" id="RNA37691.1"/>
    </source>
</evidence>
<gene>
    <name evidence="2" type="ORF">BpHYR1_017241</name>
</gene>
<keyword evidence="1" id="KW-0812">Transmembrane</keyword>
<keyword evidence="1" id="KW-0472">Membrane</keyword>
<protein>
    <submittedName>
        <fullName evidence="2">Uncharacterized protein</fullName>
    </submittedName>
</protein>
<keyword evidence="3" id="KW-1185">Reference proteome</keyword>
<dbReference type="Proteomes" id="UP000276133">
    <property type="component" value="Unassembled WGS sequence"/>
</dbReference>
<feature type="transmembrane region" description="Helical" evidence="1">
    <location>
        <begin position="35"/>
        <end position="55"/>
    </location>
</feature>
<sequence>MESSLNMKRKLSHLATQFSIPSKANLRAILIRANINYVFCSLVCLLCSANVHLLVKFWQNHNYARNNIKSGYVV</sequence>
<comment type="caution">
    <text evidence="2">The sequence shown here is derived from an EMBL/GenBank/DDBJ whole genome shotgun (WGS) entry which is preliminary data.</text>
</comment>
<dbReference type="EMBL" id="REGN01001004">
    <property type="protein sequence ID" value="RNA37691.1"/>
    <property type="molecule type" value="Genomic_DNA"/>
</dbReference>
<proteinExistence type="predicted"/>
<accession>A0A3M7SPB4</accession>
<reference evidence="2 3" key="1">
    <citation type="journal article" date="2018" name="Sci. Rep.">
        <title>Genomic signatures of local adaptation to the degree of environmental predictability in rotifers.</title>
        <authorList>
            <person name="Franch-Gras L."/>
            <person name="Hahn C."/>
            <person name="Garcia-Roger E.M."/>
            <person name="Carmona M.J."/>
            <person name="Serra M."/>
            <person name="Gomez A."/>
        </authorList>
    </citation>
    <scope>NUCLEOTIDE SEQUENCE [LARGE SCALE GENOMIC DNA]</scope>
    <source>
        <strain evidence="2">HYR1</strain>
    </source>
</reference>
<evidence type="ECO:0000256" key="1">
    <source>
        <dbReference type="SAM" id="Phobius"/>
    </source>
</evidence>
<dbReference type="AlphaFoldDB" id="A0A3M7SPB4"/>
<name>A0A3M7SPB4_BRAPC</name>
<organism evidence="2 3">
    <name type="scientific">Brachionus plicatilis</name>
    <name type="common">Marine rotifer</name>
    <name type="synonym">Brachionus muelleri</name>
    <dbReference type="NCBI Taxonomy" id="10195"/>
    <lineage>
        <taxon>Eukaryota</taxon>
        <taxon>Metazoa</taxon>
        <taxon>Spiralia</taxon>
        <taxon>Gnathifera</taxon>
        <taxon>Rotifera</taxon>
        <taxon>Eurotatoria</taxon>
        <taxon>Monogononta</taxon>
        <taxon>Pseudotrocha</taxon>
        <taxon>Ploima</taxon>
        <taxon>Brachionidae</taxon>
        <taxon>Brachionus</taxon>
    </lineage>
</organism>